<feature type="domain" description="GST N-terminal" evidence="1">
    <location>
        <begin position="1"/>
        <end position="82"/>
    </location>
</feature>
<dbReference type="AlphaFoldDB" id="A0A3N4VJB6"/>
<dbReference type="PANTHER" id="PTHR44051:SF8">
    <property type="entry name" value="GLUTATHIONE S-TRANSFERASE GSTA"/>
    <property type="match status" value="1"/>
</dbReference>
<dbReference type="Pfam" id="PF13410">
    <property type="entry name" value="GST_C_2"/>
    <property type="match status" value="1"/>
</dbReference>
<evidence type="ECO:0000313" key="3">
    <source>
        <dbReference type="EMBL" id="RPE77137.1"/>
    </source>
</evidence>
<name>A0A3N4VJB6_9GAMM</name>
<evidence type="ECO:0000313" key="4">
    <source>
        <dbReference type="Proteomes" id="UP000269708"/>
    </source>
</evidence>
<comment type="caution">
    <text evidence="3">The sequence shown here is derived from an EMBL/GenBank/DDBJ whole genome shotgun (WGS) entry which is preliminary data.</text>
</comment>
<dbReference type="SUPFAM" id="SSF52833">
    <property type="entry name" value="Thioredoxin-like"/>
    <property type="match status" value="1"/>
</dbReference>
<dbReference type="SUPFAM" id="SSF47616">
    <property type="entry name" value="GST C-terminal domain-like"/>
    <property type="match status" value="1"/>
</dbReference>
<evidence type="ECO:0000259" key="1">
    <source>
        <dbReference type="PROSITE" id="PS50404"/>
    </source>
</evidence>
<dbReference type="EMBL" id="RKQN01000003">
    <property type="protein sequence ID" value="RPE77137.1"/>
    <property type="molecule type" value="Genomic_DNA"/>
</dbReference>
<dbReference type="Pfam" id="PF02798">
    <property type="entry name" value="GST_N"/>
    <property type="match status" value="1"/>
</dbReference>
<dbReference type="SFLD" id="SFLDG00358">
    <property type="entry name" value="Main_(cytGST)"/>
    <property type="match status" value="1"/>
</dbReference>
<reference evidence="3 4" key="1">
    <citation type="submission" date="2018-11" db="EMBL/GenBank/DDBJ databases">
        <title>Genomic Encyclopedia of Type Strains, Phase IV (KMG-IV): sequencing the most valuable type-strain genomes for metagenomic binning, comparative biology and taxonomic classification.</title>
        <authorList>
            <person name="Goeker M."/>
        </authorList>
    </citation>
    <scope>NUCLEOTIDE SEQUENCE [LARGE SCALE GENOMIC DNA]</scope>
    <source>
        <strain evidence="3 4">DSM 25623</strain>
    </source>
</reference>
<dbReference type="InterPro" id="IPR040079">
    <property type="entry name" value="Glutathione_S-Trfase"/>
</dbReference>
<dbReference type="Gene3D" id="1.20.1050.10">
    <property type="match status" value="1"/>
</dbReference>
<dbReference type="SFLD" id="SFLDS00019">
    <property type="entry name" value="Glutathione_Transferase_(cytos"/>
    <property type="match status" value="1"/>
</dbReference>
<keyword evidence="4" id="KW-1185">Reference proteome</keyword>
<protein>
    <submittedName>
        <fullName evidence="3">GST-like protein</fullName>
    </submittedName>
</protein>
<dbReference type="InterPro" id="IPR010987">
    <property type="entry name" value="Glutathione-S-Trfase_C-like"/>
</dbReference>
<dbReference type="Proteomes" id="UP000269708">
    <property type="component" value="Unassembled WGS sequence"/>
</dbReference>
<gene>
    <name evidence="3" type="ORF">EDC50_2396</name>
</gene>
<dbReference type="RefSeq" id="WP_123770716.1">
    <property type="nucleotide sequence ID" value="NZ_RKQN01000003.1"/>
</dbReference>
<accession>A0A3N4VJB6</accession>
<dbReference type="OrthoDB" id="5740960at2"/>
<dbReference type="Gene3D" id="3.40.30.10">
    <property type="entry name" value="Glutaredoxin"/>
    <property type="match status" value="1"/>
</dbReference>
<dbReference type="InterPro" id="IPR004045">
    <property type="entry name" value="Glutathione_S-Trfase_N"/>
</dbReference>
<dbReference type="InterPro" id="IPR036249">
    <property type="entry name" value="Thioredoxin-like_sf"/>
</dbReference>
<feature type="domain" description="GST C-terminal" evidence="2">
    <location>
        <begin position="89"/>
        <end position="212"/>
    </location>
</feature>
<dbReference type="PANTHER" id="PTHR44051">
    <property type="entry name" value="GLUTATHIONE S-TRANSFERASE-RELATED"/>
    <property type="match status" value="1"/>
</dbReference>
<dbReference type="PROSITE" id="PS50404">
    <property type="entry name" value="GST_NTER"/>
    <property type="match status" value="1"/>
</dbReference>
<sequence length="212" mass="23328">MSDLTLYAAPMSSATPVACAIAELGVPCRTVMLDLAAGDQKKPEYLAINPHGVVPTLVVDGTPLFESVAIMQWLGGRYGVERGLWPAADTPERLTALSWTTWAYVSYGMLINVLNFSRSPHADAAWHHPPLAEEALRRLDAALERLDAELAGRPWLLGEAYSLADLIVACVITYSAYCGVPLERHGHVRGWLRRFYQRPAYLQTWGAVPPMV</sequence>
<dbReference type="PROSITE" id="PS50405">
    <property type="entry name" value="GST_CTER"/>
    <property type="match status" value="1"/>
</dbReference>
<organism evidence="3 4">
    <name type="scientific">Vulcaniibacterium tengchongense</name>
    <dbReference type="NCBI Taxonomy" id="1273429"/>
    <lineage>
        <taxon>Bacteria</taxon>
        <taxon>Pseudomonadati</taxon>
        <taxon>Pseudomonadota</taxon>
        <taxon>Gammaproteobacteria</taxon>
        <taxon>Lysobacterales</taxon>
        <taxon>Lysobacteraceae</taxon>
        <taxon>Vulcaniibacterium</taxon>
    </lineage>
</organism>
<proteinExistence type="predicted"/>
<evidence type="ECO:0000259" key="2">
    <source>
        <dbReference type="PROSITE" id="PS50405"/>
    </source>
</evidence>
<dbReference type="InterPro" id="IPR036282">
    <property type="entry name" value="Glutathione-S-Trfase_C_sf"/>
</dbReference>